<feature type="domain" description="Cadherin" evidence="15">
    <location>
        <begin position="1009"/>
        <end position="1113"/>
    </location>
</feature>
<dbReference type="InterPro" id="IPR050174">
    <property type="entry name" value="Protocadherin/Cadherin-CA"/>
</dbReference>
<dbReference type="PANTHER" id="PTHR24028">
    <property type="entry name" value="CADHERIN-87A"/>
    <property type="match status" value="1"/>
</dbReference>
<feature type="domain" description="Cadherin" evidence="15">
    <location>
        <begin position="142"/>
        <end position="253"/>
    </location>
</feature>
<dbReference type="GO" id="GO:0005509">
    <property type="term" value="F:calcium ion binding"/>
    <property type="evidence" value="ECO:0007669"/>
    <property type="project" value="UniProtKB-UniRule"/>
</dbReference>
<evidence type="ECO:0000256" key="9">
    <source>
        <dbReference type="ARBA" id="ARBA00022989"/>
    </source>
</evidence>
<evidence type="ECO:0000256" key="8">
    <source>
        <dbReference type="ARBA" id="ARBA00022889"/>
    </source>
</evidence>
<evidence type="ECO:0000256" key="1">
    <source>
        <dbReference type="ARBA" id="ARBA00004251"/>
    </source>
</evidence>
<evidence type="ECO:0000256" key="14">
    <source>
        <dbReference type="SAM" id="SignalP"/>
    </source>
</evidence>
<dbReference type="FunFam" id="2.60.40.60:FF:000024">
    <property type="entry name" value="FAT atypical cadherin 3"/>
    <property type="match status" value="1"/>
</dbReference>
<keyword evidence="10" id="KW-0472">Membrane</keyword>
<evidence type="ECO:0000256" key="11">
    <source>
        <dbReference type="ARBA" id="ARBA00023157"/>
    </source>
</evidence>
<gene>
    <name evidence="16" type="ORF">RRG08_034784</name>
</gene>
<dbReference type="GO" id="GO:0009887">
    <property type="term" value="P:animal organ morphogenesis"/>
    <property type="evidence" value="ECO:0007669"/>
    <property type="project" value="UniProtKB-ARBA"/>
</dbReference>
<dbReference type="InterPro" id="IPR020894">
    <property type="entry name" value="Cadherin_CS"/>
</dbReference>
<dbReference type="InterPro" id="IPR002126">
    <property type="entry name" value="Cadherin-like_dom"/>
</dbReference>
<dbReference type="EMBL" id="JAWDGP010006596">
    <property type="protein sequence ID" value="KAK3738495.1"/>
    <property type="molecule type" value="Genomic_DNA"/>
</dbReference>
<sequence length="1793" mass="195050">MVLRHTCKRGRGPEVFPRLPSHVVCMMLVHFLATFAQGQGPGGAIQMSVLEESAVGTEVGQVVTRPGYQYSLQDASPFFAVSPDGLVSTKAVIDREALETPVIRFMVVGMAIDGEGSKVFHNVAVTVRDINDNAPMFMLDGGATTERISFQEDATEGRKNILTATDPDAGPNGEIGDYRIVAGDDSGMFGLDFTGLPLILYIYKKGTESFDHEKRDRYQLTITATDKGTPNAKTGSVLVDVLILDVNDNTPAFDLSEYTTQVNESAPVGTSVFRAEATDDDDGFNGEIIYRLEDDSNQFRIDENTGVIETVTSPLTCSKLCGKSPTQCNPNSCFILVEASDKGLVALTGRAYVYIEVLDENNHDPVIRFTKHNSEITVATVDENAAKQTVVFTISVTDEDKGDNGKTSLSIIRGNEEGYLYHMSVPFLGINEVQVAKQLDREAVGRFNLTLEAHDHGTPQRSSTANIVVLVNDANDHKPEFERSEYRASLSEFAKPHSFVASIRAFDNDEGMNSKLTYEISSGNDAPRWFSIDADTGLVTTIEKVDHEESYQVVLNISAHDGGAEPKYNYALLTVDIEDENDYVPTFTQLSYNQEMNENEPEGSEIVILKTRDLDSGDNGTVEYFLHPDTQLRYPGVFRIDTSSGKLTAEQQFDRELQDRYTIKVVAQDNGPNPLSSTATVELRITDVNDNKPKFSPKEYYVNLQHTDPAGMQVIRVMAYDEDIGNFGRVTFSLSDPSNSFRINSDSGVISNTRKLLRQTYRLTVSAVDGGGSTSDEDAEVNVIVISQSSVAPEFTERSYTFQISEDNQELPPQIGRHVGTVAASSRAGRNVTYAITGGDNRGVFKIGKQSGSILTQLAVDRELNPSYTLTVIAYDGEKISSTKVTVNVLDINDNSPKFRTQTTEVVVPENWPVGHNIFLAQARDGDDGSNREVRYNLKSGNGNDDSNGVFAINTTTGVIYLAKPPDQMPGTSASLTVTAIDSGSPSRSASMTVSVQVADVNDHTPIFSQNRFELFLSETQAVNEIVKVMSATDKDTGRNGELTYSIIRGNEDNRFGIFPDGSLYLAHILDRESKDMYSLTVVATDNSVEEPRKSSVNVTVYVQDANDNAPKFSENIFEFDIMENSERGTFVGVVKANDADIGRNSEIVYSLGDGKANFSIDPIMGTLFSRRSFDREYMVKTRNAPYFMIDVFATDNGQNKKQSQVKVKVNVKDENDSPPVFTHASDTIVAVSENGQVNDVVFTLQAVDADAGPNAAVSYSIVSGNEAGKFEVNAGTGKLFLTAKLDRETQDQYLLTVKATDTGSVKQLEAISTLQVLVVDYNDNAPIFVDSTPAIMEVPETALVGLTLAQFSGTDRDMGNNRKLRFDIFSGNDGDIFALDMYTGKLTLGRTLDHDAFNNGEHTLNITLSDSGFPNLKTSKLLTIRVLDANDNTPYFLDGLFKIHIKEGSKAVGSVIASVLATDHDSGDLGTVRYSIYKQSPTSAASGPETFSIDAISGEIKLQVALDRETDSSFELTIHAEDQDPDLLTRRTAEKTLTIVVSDINDNAPEFQSPAVFLVPHPSSRDSLVATLLATDADSGDNRKVTYSMSGTPSGRFVLATDTGRITLGQGLPSSPTSYTATVIATDGGPQGEVKSTSMSVTFLLYTSTGNGPTFSRLNPTSGSVKEHLPSSTAIMTLNASPSSPDLTVEYYVTRVTTSGSGRSYGGLFTIGRGSGVLATATSIDRDVLAADTFLVDITAVERQGSDQRATTQQYRRGLETPYSRGLRSLLSPPFFRTSSFSAKTSRLVGVV</sequence>
<dbReference type="FunFam" id="2.60.40.60:FF:000104">
    <property type="entry name" value="cadherin-23 isoform X1"/>
    <property type="match status" value="1"/>
</dbReference>
<dbReference type="SMART" id="SM00112">
    <property type="entry name" value="CA"/>
    <property type="match status" value="15"/>
</dbReference>
<dbReference type="GO" id="GO:0005886">
    <property type="term" value="C:plasma membrane"/>
    <property type="evidence" value="ECO:0007669"/>
    <property type="project" value="UniProtKB-SubCell"/>
</dbReference>
<dbReference type="FunFam" id="2.60.40.60:FF:000134">
    <property type="entry name" value="protocadherin Fat 4"/>
    <property type="match status" value="1"/>
</dbReference>
<feature type="chain" id="PRO_5042159817" description="Cadherin domain-containing protein" evidence="14">
    <location>
        <begin position="39"/>
        <end position="1793"/>
    </location>
</feature>
<dbReference type="SUPFAM" id="SSF49313">
    <property type="entry name" value="Cadherin-like"/>
    <property type="match status" value="16"/>
</dbReference>
<dbReference type="PROSITE" id="PS00232">
    <property type="entry name" value="CADHERIN_1"/>
    <property type="match status" value="7"/>
</dbReference>
<dbReference type="FunFam" id="2.60.40.60:FF:000081">
    <property type="entry name" value="protocadherin Fat 4"/>
    <property type="match status" value="1"/>
</dbReference>
<keyword evidence="9" id="KW-1133">Transmembrane helix</keyword>
<feature type="domain" description="Cadherin" evidence="15">
    <location>
        <begin position="254"/>
        <end position="367"/>
    </location>
</feature>
<evidence type="ECO:0000256" key="4">
    <source>
        <dbReference type="ARBA" id="ARBA00022692"/>
    </source>
</evidence>
<feature type="domain" description="Cadherin" evidence="15">
    <location>
        <begin position="1224"/>
        <end position="1329"/>
    </location>
</feature>
<evidence type="ECO:0000256" key="13">
    <source>
        <dbReference type="PROSITE-ProRule" id="PRU00043"/>
    </source>
</evidence>
<feature type="domain" description="Cadherin" evidence="15">
    <location>
        <begin position="482"/>
        <end position="587"/>
    </location>
</feature>
<feature type="domain" description="Cadherin" evidence="15">
    <location>
        <begin position="1114"/>
        <end position="1222"/>
    </location>
</feature>
<protein>
    <recommendedName>
        <fullName evidence="15">Cadherin domain-containing protein</fullName>
    </recommendedName>
</protein>
<evidence type="ECO:0000256" key="5">
    <source>
        <dbReference type="ARBA" id="ARBA00022729"/>
    </source>
</evidence>
<dbReference type="Proteomes" id="UP001283361">
    <property type="component" value="Unassembled WGS sequence"/>
</dbReference>
<dbReference type="GO" id="GO:0007156">
    <property type="term" value="P:homophilic cell adhesion via plasma membrane adhesion molecules"/>
    <property type="evidence" value="ECO:0007669"/>
    <property type="project" value="InterPro"/>
</dbReference>
<keyword evidence="12" id="KW-0325">Glycoprotein</keyword>
<feature type="domain" description="Cadherin" evidence="15">
    <location>
        <begin position="70"/>
        <end position="137"/>
    </location>
</feature>
<comment type="subcellular location">
    <subcellularLocation>
        <location evidence="1">Cell membrane</location>
        <topology evidence="1">Single-pass type I membrane protein</topology>
    </subcellularLocation>
</comment>
<evidence type="ECO:0000256" key="6">
    <source>
        <dbReference type="ARBA" id="ARBA00022737"/>
    </source>
</evidence>
<keyword evidence="11" id="KW-1015">Disulfide bond</keyword>
<comment type="caution">
    <text evidence="16">The sequence shown here is derived from an EMBL/GenBank/DDBJ whole genome shotgun (WGS) entry which is preliminary data.</text>
</comment>
<keyword evidence="17" id="KW-1185">Reference proteome</keyword>
<dbReference type="GO" id="GO:0048729">
    <property type="term" value="P:tissue morphogenesis"/>
    <property type="evidence" value="ECO:0007669"/>
    <property type="project" value="UniProtKB-ARBA"/>
</dbReference>
<keyword evidence="8" id="KW-0130">Cell adhesion</keyword>
<feature type="signal peptide" evidence="14">
    <location>
        <begin position="1"/>
        <end position="38"/>
    </location>
</feature>
<keyword evidence="4" id="KW-0812">Transmembrane</keyword>
<accession>A0AAE0YBA7</accession>
<feature type="domain" description="Cadherin" evidence="15">
    <location>
        <begin position="1552"/>
        <end position="1656"/>
    </location>
</feature>
<keyword evidence="7 13" id="KW-0106">Calcium</keyword>
<name>A0AAE0YBA7_9GAST</name>
<organism evidence="16 17">
    <name type="scientific">Elysia crispata</name>
    <name type="common">lettuce slug</name>
    <dbReference type="NCBI Taxonomy" id="231223"/>
    <lineage>
        <taxon>Eukaryota</taxon>
        <taxon>Metazoa</taxon>
        <taxon>Spiralia</taxon>
        <taxon>Lophotrochozoa</taxon>
        <taxon>Mollusca</taxon>
        <taxon>Gastropoda</taxon>
        <taxon>Heterobranchia</taxon>
        <taxon>Euthyneura</taxon>
        <taxon>Panpulmonata</taxon>
        <taxon>Sacoglossa</taxon>
        <taxon>Placobranchoidea</taxon>
        <taxon>Plakobranchidae</taxon>
        <taxon>Elysia</taxon>
    </lineage>
</organism>
<keyword evidence="3" id="KW-0245">EGF-like domain</keyword>
<evidence type="ECO:0000256" key="7">
    <source>
        <dbReference type="ARBA" id="ARBA00022837"/>
    </source>
</evidence>
<reference evidence="16" key="1">
    <citation type="journal article" date="2023" name="G3 (Bethesda)">
        <title>A reference genome for the long-term kleptoplast-retaining sea slug Elysia crispata morphotype clarki.</title>
        <authorList>
            <person name="Eastman K.E."/>
            <person name="Pendleton A.L."/>
            <person name="Shaikh M.A."/>
            <person name="Suttiyut T."/>
            <person name="Ogas R."/>
            <person name="Tomko P."/>
            <person name="Gavelis G."/>
            <person name="Widhalm J.R."/>
            <person name="Wisecaver J.H."/>
        </authorList>
    </citation>
    <scope>NUCLEOTIDE SEQUENCE</scope>
    <source>
        <strain evidence="16">ECLA1</strain>
    </source>
</reference>
<feature type="domain" description="Cadherin" evidence="15">
    <location>
        <begin position="588"/>
        <end position="695"/>
    </location>
</feature>
<keyword evidence="2" id="KW-1003">Cell membrane</keyword>
<feature type="domain" description="Cadherin" evidence="15">
    <location>
        <begin position="1331"/>
        <end position="1437"/>
    </location>
</feature>
<keyword evidence="5 14" id="KW-0732">Signal</keyword>
<dbReference type="PANTHER" id="PTHR24028:SF328">
    <property type="entry name" value="CADHERIN-3"/>
    <property type="match status" value="1"/>
</dbReference>
<dbReference type="Pfam" id="PF00028">
    <property type="entry name" value="Cadherin"/>
    <property type="match status" value="14"/>
</dbReference>
<dbReference type="GO" id="GO:0007399">
    <property type="term" value="P:nervous system development"/>
    <property type="evidence" value="ECO:0007669"/>
    <property type="project" value="UniProtKB-ARBA"/>
</dbReference>
<evidence type="ECO:0000313" key="16">
    <source>
        <dbReference type="EMBL" id="KAK3738495.1"/>
    </source>
</evidence>
<dbReference type="PROSITE" id="PS50268">
    <property type="entry name" value="CADHERIN_2"/>
    <property type="match status" value="16"/>
</dbReference>
<keyword evidence="6" id="KW-0677">Repeat</keyword>
<dbReference type="FunFam" id="2.60.40.60:FF:000020">
    <property type="entry name" value="Dachsous cadherin-related 1b"/>
    <property type="match status" value="2"/>
</dbReference>
<dbReference type="FunFam" id="2.60.40.60:FF:000005">
    <property type="entry name" value="Protocadherin 9"/>
    <property type="match status" value="1"/>
</dbReference>
<evidence type="ECO:0000256" key="3">
    <source>
        <dbReference type="ARBA" id="ARBA00022536"/>
    </source>
</evidence>
<dbReference type="FunFam" id="2.60.40.60:FF:000181">
    <property type="entry name" value="Predicted protein"/>
    <property type="match status" value="1"/>
</dbReference>
<evidence type="ECO:0000256" key="12">
    <source>
        <dbReference type="ARBA" id="ARBA00023180"/>
    </source>
</evidence>
<proteinExistence type="predicted"/>
<dbReference type="CDD" id="cd11304">
    <property type="entry name" value="Cadherin_repeat"/>
    <property type="match status" value="16"/>
</dbReference>
<feature type="domain" description="Cadherin" evidence="15">
    <location>
        <begin position="1438"/>
        <end position="1552"/>
    </location>
</feature>
<evidence type="ECO:0000259" key="15">
    <source>
        <dbReference type="PROSITE" id="PS50268"/>
    </source>
</evidence>
<evidence type="ECO:0000256" key="10">
    <source>
        <dbReference type="ARBA" id="ARBA00023136"/>
    </source>
</evidence>
<dbReference type="FunFam" id="2.60.40.60:FF:000058">
    <property type="entry name" value="FAT atypical cadherin 3"/>
    <property type="match status" value="1"/>
</dbReference>
<evidence type="ECO:0000313" key="17">
    <source>
        <dbReference type="Proteomes" id="UP001283361"/>
    </source>
</evidence>
<feature type="domain" description="Cadherin" evidence="15">
    <location>
        <begin position="796"/>
        <end position="899"/>
    </location>
</feature>
<dbReference type="InterPro" id="IPR015919">
    <property type="entry name" value="Cadherin-like_sf"/>
</dbReference>
<feature type="domain" description="Cadherin" evidence="15">
    <location>
        <begin position="373"/>
        <end position="481"/>
    </location>
</feature>
<dbReference type="PRINTS" id="PR00205">
    <property type="entry name" value="CADHERIN"/>
</dbReference>
<feature type="domain" description="Cadherin" evidence="15">
    <location>
        <begin position="696"/>
        <end position="795"/>
    </location>
</feature>
<evidence type="ECO:0000256" key="2">
    <source>
        <dbReference type="ARBA" id="ARBA00022475"/>
    </source>
</evidence>
<feature type="domain" description="Cadherin" evidence="15">
    <location>
        <begin position="1658"/>
        <end position="1777"/>
    </location>
</feature>
<feature type="domain" description="Cadherin" evidence="15">
    <location>
        <begin position="900"/>
        <end position="1008"/>
    </location>
</feature>
<dbReference type="Gene3D" id="2.60.40.60">
    <property type="entry name" value="Cadherins"/>
    <property type="match status" value="16"/>
</dbReference>